<dbReference type="GO" id="GO:0005886">
    <property type="term" value="C:plasma membrane"/>
    <property type="evidence" value="ECO:0007669"/>
    <property type="project" value="UniProtKB-SubCell"/>
</dbReference>
<feature type="domain" description="Tripartite ATP-independent periplasmic transporters DctQ component" evidence="10">
    <location>
        <begin position="53"/>
        <end position="165"/>
    </location>
</feature>
<dbReference type="GO" id="GO:0015740">
    <property type="term" value="P:C4-dicarboxylate transport"/>
    <property type="evidence" value="ECO:0007669"/>
    <property type="project" value="TreeGrafter"/>
</dbReference>
<dbReference type="GO" id="GO:0022857">
    <property type="term" value="F:transmembrane transporter activity"/>
    <property type="evidence" value="ECO:0007669"/>
    <property type="project" value="UniProtKB-UniRule"/>
</dbReference>
<evidence type="ECO:0000259" key="10">
    <source>
        <dbReference type="Pfam" id="PF04290"/>
    </source>
</evidence>
<dbReference type="EMBL" id="WUMV01000001">
    <property type="protein sequence ID" value="MXN63499.1"/>
    <property type="molecule type" value="Genomic_DNA"/>
</dbReference>
<feature type="transmembrane region" description="Helical" evidence="9">
    <location>
        <begin position="134"/>
        <end position="155"/>
    </location>
</feature>
<keyword evidence="12" id="KW-1185">Reference proteome</keyword>
<evidence type="ECO:0000313" key="12">
    <source>
        <dbReference type="Proteomes" id="UP000433101"/>
    </source>
</evidence>
<evidence type="ECO:0000256" key="7">
    <source>
        <dbReference type="ARBA" id="ARBA00023136"/>
    </source>
</evidence>
<evidence type="ECO:0000256" key="1">
    <source>
        <dbReference type="ARBA" id="ARBA00004429"/>
    </source>
</evidence>
<organism evidence="11 12">
    <name type="scientific">Stappia sediminis</name>
    <dbReference type="NCBI Taxonomy" id="2692190"/>
    <lineage>
        <taxon>Bacteria</taxon>
        <taxon>Pseudomonadati</taxon>
        <taxon>Pseudomonadota</taxon>
        <taxon>Alphaproteobacteria</taxon>
        <taxon>Hyphomicrobiales</taxon>
        <taxon>Stappiaceae</taxon>
        <taxon>Stappia</taxon>
    </lineage>
</organism>
<comment type="caution">
    <text evidence="11">The sequence shown here is derived from an EMBL/GenBank/DDBJ whole genome shotgun (WGS) entry which is preliminary data.</text>
</comment>
<dbReference type="PANTHER" id="PTHR35011">
    <property type="entry name" value="2,3-DIKETO-L-GULONATE TRAP TRANSPORTER SMALL PERMEASE PROTEIN YIAM"/>
    <property type="match status" value="1"/>
</dbReference>
<dbReference type="InterPro" id="IPR055348">
    <property type="entry name" value="DctQ"/>
</dbReference>
<gene>
    <name evidence="11" type="ORF">GR183_01155</name>
</gene>
<evidence type="ECO:0000256" key="3">
    <source>
        <dbReference type="ARBA" id="ARBA00022475"/>
    </source>
</evidence>
<comment type="subunit">
    <text evidence="9">The complex comprises the extracytoplasmic solute receptor protein and the two transmembrane proteins.</text>
</comment>
<comment type="function">
    <text evidence="9">Part of the tripartite ATP-independent periplasmic (TRAP) transport system.</text>
</comment>
<reference evidence="11 12" key="1">
    <citation type="submission" date="2019-12" db="EMBL/GenBank/DDBJ databases">
        <authorList>
            <person name="Li M."/>
        </authorList>
    </citation>
    <scope>NUCLEOTIDE SEQUENCE [LARGE SCALE GENOMIC DNA]</scope>
    <source>
        <strain evidence="11 12">GBMRC 2046</strain>
    </source>
</reference>
<name>A0A7X3LR07_9HYPH</name>
<protein>
    <recommendedName>
        <fullName evidence="9">TRAP transporter small permease protein</fullName>
    </recommendedName>
</protein>
<evidence type="ECO:0000256" key="8">
    <source>
        <dbReference type="ARBA" id="ARBA00038436"/>
    </source>
</evidence>
<dbReference type="Proteomes" id="UP000433101">
    <property type="component" value="Unassembled WGS sequence"/>
</dbReference>
<evidence type="ECO:0000313" key="11">
    <source>
        <dbReference type="EMBL" id="MXN63499.1"/>
    </source>
</evidence>
<comment type="similarity">
    <text evidence="8 9">Belongs to the TRAP transporter small permease family.</text>
</comment>
<evidence type="ECO:0000256" key="5">
    <source>
        <dbReference type="ARBA" id="ARBA00022692"/>
    </source>
</evidence>
<evidence type="ECO:0000256" key="2">
    <source>
        <dbReference type="ARBA" id="ARBA00022448"/>
    </source>
</evidence>
<keyword evidence="2 9" id="KW-0813">Transport</keyword>
<evidence type="ECO:0000256" key="9">
    <source>
        <dbReference type="RuleBase" id="RU369079"/>
    </source>
</evidence>
<dbReference type="RefSeq" id="WP_160773751.1">
    <property type="nucleotide sequence ID" value="NZ_WUMV01000001.1"/>
</dbReference>
<keyword evidence="3" id="KW-1003">Cell membrane</keyword>
<proteinExistence type="inferred from homology"/>
<comment type="subcellular location">
    <subcellularLocation>
        <location evidence="1 9">Cell inner membrane</location>
        <topology evidence="1 9">Multi-pass membrane protein</topology>
    </subcellularLocation>
</comment>
<evidence type="ECO:0000256" key="6">
    <source>
        <dbReference type="ARBA" id="ARBA00022989"/>
    </source>
</evidence>
<keyword evidence="5 9" id="KW-0812">Transmembrane</keyword>
<keyword evidence="4 9" id="KW-0997">Cell inner membrane</keyword>
<keyword evidence="7 9" id="KW-0472">Membrane</keyword>
<feature type="transmembrane region" description="Helical" evidence="9">
    <location>
        <begin position="100"/>
        <end position="122"/>
    </location>
</feature>
<dbReference type="InterPro" id="IPR007387">
    <property type="entry name" value="TRAP_DctQ"/>
</dbReference>
<sequence length="185" mass="19727">MRPILTRAYALAEMLAASCLVIIAALVLLQVMGRIADGTLKLFGFEAVGFLVPSLAEIAGFLLVGASFLALASTLRHAVHIRVSLAISHAPESLRKVMETLVLVIALALIAYFSWYAVLLALDSYQFNEVSFGIIPIPLWIPQAVMALGLIVFAISMLDDLIVQLSGGTPSYVLAEEGKGIEGAD</sequence>
<accession>A0A7X3LR07</accession>
<dbReference type="Pfam" id="PF04290">
    <property type="entry name" value="DctQ"/>
    <property type="match status" value="1"/>
</dbReference>
<feature type="transmembrane region" description="Helical" evidence="9">
    <location>
        <begin position="58"/>
        <end position="79"/>
    </location>
</feature>
<dbReference type="AlphaFoldDB" id="A0A7X3LR07"/>
<evidence type="ECO:0000256" key="4">
    <source>
        <dbReference type="ARBA" id="ARBA00022519"/>
    </source>
</evidence>
<feature type="transmembrane region" description="Helical" evidence="9">
    <location>
        <begin position="12"/>
        <end position="32"/>
    </location>
</feature>
<keyword evidence="6 9" id="KW-1133">Transmembrane helix</keyword>
<dbReference type="PANTHER" id="PTHR35011:SF10">
    <property type="entry name" value="TRAP TRANSPORTER SMALL PERMEASE PROTEIN"/>
    <property type="match status" value="1"/>
</dbReference>